<keyword evidence="4" id="KW-0808">Transferase</keyword>
<organism evidence="12 13">
    <name type="scientific">Adineta steineri</name>
    <dbReference type="NCBI Taxonomy" id="433720"/>
    <lineage>
        <taxon>Eukaryota</taxon>
        <taxon>Metazoa</taxon>
        <taxon>Spiralia</taxon>
        <taxon>Gnathifera</taxon>
        <taxon>Rotifera</taxon>
        <taxon>Eurotatoria</taxon>
        <taxon>Bdelloidea</taxon>
        <taxon>Adinetida</taxon>
        <taxon>Adinetidae</taxon>
        <taxon>Adineta</taxon>
    </lineage>
</organism>
<dbReference type="GO" id="GO:0061630">
    <property type="term" value="F:ubiquitin protein ligase activity"/>
    <property type="evidence" value="ECO:0007669"/>
    <property type="project" value="UniProtKB-EC"/>
</dbReference>
<dbReference type="InterPro" id="IPR002867">
    <property type="entry name" value="IBR_dom"/>
</dbReference>
<keyword evidence="5" id="KW-0479">Metal-binding</keyword>
<dbReference type="Pfam" id="PF19422">
    <property type="entry name" value="Ariadne"/>
    <property type="match status" value="1"/>
</dbReference>
<keyword evidence="8" id="KW-0833">Ubl conjugation pathway</keyword>
<feature type="domain" description="RING-type" evidence="11">
    <location>
        <begin position="117"/>
        <end position="328"/>
    </location>
</feature>
<gene>
    <name evidence="12" type="ORF">IZO911_LOCUS26222</name>
</gene>
<evidence type="ECO:0000256" key="5">
    <source>
        <dbReference type="ARBA" id="ARBA00022723"/>
    </source>
</evidence>
<keyword evidence="6" id="KW-0677">Repeat</keyword>
<dbReference type="EMBL" id="CAJNOE010000338">
    <property type="protein sequence ID" value="CAF1159154.1"/>
    <property type="molecule type" value="Genomic_DNA"/>
</dbReference>
<dbReference type="GO" id="GO:0008270">
    <property type="term" value="F:zinc ion binding"/>
    <property type="evidence" value="ECO:0007669"/>
    <property type="project" value="UniProtKB-KW"/>
</dbReference>
<dbReference type="PANTHER" id="PTHR11685">
    <property type="entry name" value="RBR FAMILY RING FINGER AND IBR DOMAIN-CONTAINING"/>
    <property type="match status" value="1"/>
</dbReference>
<evidence type="ECO:0000256" key="1">
    <source>
        <dbReference type="ARBA" id="ARBA00001798"/>
    </source>
</evidence>
<proteinExistence type="inferred from homology"/>
<keyword evidence="9" id="KW-0862">Zinc</keyword>
<dbReference type="Gene3D" id="3.30.40.10">
    <property type="entry name" value="Zinc/RING finger domain, C3HC4 (zinc finger)"/>
    <property type="match status" value="1"/>
</dbReference>
<evidence type="ECO:0000256" key="2">
    <source>
        <dbReference type="ARBA" id="ARBA00005884"/>
    </source>
</evidence>
<dbReference type="Pfam" id="PF21235">
    <property type="entry name" value="UBA_ARI1"/>
    <property type="match status" value="1"/>
</dbReference>
<evidence type="ECO:0000313" key="13">
    <source>
        <dbReference type="Proteomes" id="UP000663860"/>
    </source>
</evidence>
<accession>A0A814TBE7</accession>
<dbReference type="InterPro" id="IPR013083">
    <property type="entry name" value="Znf_RING/FYVE/PHD"/>
</dbReference>
<dbReference type="InterPro" id="IPR044066">
    <property type="entry name" value="TRIAD_supradom"/>
</dbReference>
<dbReference type="InterPro" id="IPR045840">
    <property type="entry name" value="Ariadne"/>
</dbReference>
<evidence type="ECO:0000256" key="10">
    <source>
        <dbReference type="SAM" id="Coils"/>
    </source>
</evidence>
<sequence length="486" mass="56805">MPRQKISPTSITTNEQMVYFLLTPEEVLAEITKTTKEINEVLGLPSTTLVRLILNHFHWDKNTLTERFYDDPEEIFKILNVANPYLSPSLQWNPLSPAIGSQTDPMLFLSQQPTDNGNATCRTCLNECPLNEFYSLRCRHQHCLECWQNYLEQNIFQTGCGRAILCPSRCTQIIDDGKILELLSNKPNLREQYGKFLINAFVETNRLTHFCPGNGCTTIIKMKSYTPKCAQLIECDMCKTTFCFQCSKQWHEPVQCSLLQKWEQKNLDESMTGTWMLANTKECPKCHSSIEKNGGCNHMTCRKPGCVHEFCWLCFGDWKGHTQCNVYHQEASEKNQSEAREILARYMHYFTRYQTHNQSLEFEGKLLDQVEQRKKEMQNESMTYTEQQAIPKAFDVLQHCRRTLKYTYPFAYYLERSNLSEIFEQNQADLERATETLSGFLENEIGVTQNQIVQLMDNTSYCEQRRKILVDHCKDGYSKQYWNFNL</sequence>
<keyword evidence="10" id="KW-0175">Coiled coil</keyword>
<dbReference type="SUPFAM" id="SSF57850">
    <property type="entry name" value="RING/U-box"/>
    <property type="match status" value="3"/>
</dbReference>
<comment type="catalytic activity">
    <reaction evidence="1">
        <text>[E2 ubiquitin-conjugating enzyme]-S-ubiquitinyl-L-cysteine + [acceptor protein]-L-lysine = [E2 ubiquitin-conjugating enzyme]-L-cysteine + [acceptor protein]-N(6)-ubiquitinyl-L-lysine.</text>
        <dbReference type="EC" id="2.3.2.31"/>
    </reaction>
</comment>
<dbReference type="FunFam" id="1.20.120.1750:FF:000007">
    <property type="entry name" value="RBR-type E3 ubiquitin transferase"/>
    <property type="match status" value="1"/>
</dbReference>
<evidence type="ECO:0000256" key="4">
    <source>
        <dbReference type="ARBA" id="ARBA00022679"/>
    </source>
</evidence>
<reference evidence="12" key="1">
    <citation type="submission" date="2021-02" db="EMBL/GenBank/DDBJ databases">
        <authorList>
            <person name="Nowell W R."/>
        </authorList>
    </citation>
    <scope>NUCLEOTIDE SEQUENCE</scope>
</reference>
<evidence type="ECO:0000256" key="7">
    <source>
        <dbReference type="ARBA" id="ARBA00022771"/>
    </source>
</evidence>
<evidence type="ECO:0000313" key="12">
    <source>
        <dbReference type="EMBL" id="CAF1159154.1"/>
    </source>
</evidence>
<evidence type="ECO:0000256" key="6">
    <source>
        <dbReference type="ARBA" id="ARBA00022737"/>
    </source>
</evidence>
<dbReference type="Proteomes" id="UP000663860">
    <property type="component" value="Unassembled WGS sequence"/>
</dbReference>
<evidence type="ECO:0000256" key="8">
    <source>
        <dbReference type="ARBA" id="ARBA00022786"/>
    </source>
</evidence>
<comment type="similarity">
    <text evidence="2">Belongs to the RBR family. Ariadne subfamily.</text>
</comment>
<dbReference type="Pfam" id="PF01485">
    <property type="entry name" value="IBR"/>
    <property type="match status" value="1"/>
</dbReference>
<dbReference type="InterPro" id="IPR031127">
    <property type="entry name" value="E3_UB_ligase_RBR"/>
</dbReference>
<dbReference type="Gene3D" id="1.20.120.1750">
    <property type="match status" value="1"/>
</dbReference>
<keyword evidence="7" id="KW-0863">Zinc-finger</keyword>
<dbReference type="Pfam" id="PF22191">
    <property type="entry name" value="IBR_1"/>
    <property type="match status" value="1"/>
</dbReference>
<protein>
    <recommendedName>
        <fullName evidence="3">RBR-type E3 ubiquitin transferase</fullName>
        <ecNumber evidence="3">2.3.2.31</ecNumber>
    </recommendedName>
</protein>
<evidence type="ECO:0000256" key="3">
    <source>
        <dbReference type="ARBA" id="ARBA00012251"/>
    </source>
</evidence>
<comment type="caution">
    <text evidence="12">The sequence shown here is derived from an EMBL/GenBank/DDBJ whole genome shotgun (WGS) entry which is preliminary data.</text>
</comment>
<dbReference type="InterPro" id="IPR048962">
    <property type="entry name" value="ARIH1-like_UBL"/>
</dbReference>
<dbReference type="EC" id="2.3.2.31" evidence="3"/>
<dbReference type="AlphaFoldDB" id="A0A814TBE7"/>
<feature type="coiled-coil region" evidence="10">
    <location>
        <begin position="360"/>
        <end position="387"/>
    </location>
</feature>
<name>A0A814TBE7_9BILA</name>
<evidence type="ECO:0000256" key="9">
    <source>
        <dbReference type="ARBA" id="ARBA00022833"/>
    </source>
</evidence>
<dbReference type="SMART" id="SM00647">
    <property type="entry name" value="IBR"/>
    <property type="match status" value="2"/>
</dbReference>
<dbReference type="PROSITE" id="PS51873">
    <property type="entry name" value="TRIAD"/>
    <property type="match status" value="1"/>
</dbReference>
<evidence type="ECO:0000259" key="11">
    <source>
        <dbReference type="PROSITE" id="PS51873"/>
    </source>
</evidence>
<dbReference type="GO" id="GO:0016567">
    <property type="term" value="P:protein ubiquitination"/>
    <property type="evidence" value="ECO:0007669"/>
    <property type="project" value="InterPro"/>
</dbReference>